<evidence type="ECO:0000313" key="2">
    <source>
        <dbReference type="EMBL" id="MBB6099016.1"/>
    </source>
</evidence>
<organism evidence="2 3">
    <name type="scientific">Deinobacterium chartae</name>
    <dbReference type="NCBI Taxonomy" id="521158"/>
    <lineage>
        <taxon>Bacteria</taxon>
        <taxon>Thermotogati</taxon>
        <taxon>Deinococcota</taxon>
        <taxon>Deinococci</taxon>
        <taxon>Deinococcales</taxon>
        <taxon>Deinococcaceae</taxon>
        <taxon>Deinobacterium</taxon>
    </lineage>
</organism>
<feature type="chain" id="PRO_5032910640" evidence="1">
    <location>
        <begin position="20"/>
        <end position="162"/>
    </location>
</feature>
<accession>A0A841I1T0</accession>
<evidence type="ECO:0000313" key="3">
    <source>
        <dbReference type="Proteomes" id="UP000569951"/>
    </source>
</evidence>
<feature type="signal peptide" evidence="1">
    <location>
        <begin position="1"/>
        <end position="19"/>
    </location>
</feature>
<sequence>MKKFWAVLSLLAAAPVAAAADVNFKDFQASDLCKPEVYVTLNEEDDAELAGELLDILEDFATLYEIRYGSDAGCILKTYLTVDAYEEEDGRYTYVNELSVEFGGEATLSAGGRSYRVKAPQLWSTVYYGLYADQEALLNSLEKNIKTYYEELALAWKKNRKP</sequence>
<evidence type="ECO:0000256" key="1">
    <source>
        <dbReference type="SAM" id="SignalP"/>
    </source>
</evidence>
<name>A0A841I1T0_9DEIO</name>
<protein>
    <submittedName>
        <fullName evidence="2">Uncharacterized protein</fullName>
    </submittedName>
</protein>
<proteinExistence type="predicted"/>
<gene>
    <name evidence="2" type="ORF">HNR42_002452</name>
</gene>
<keyword evidence="3" id="KW-1185">Reference proteome</keyword>
<dbReference type="RefSeq" id="WP_183987777.1">
    <property type="nucleotide sequence ID" value="NZ_JACHHG010000009.1"/>
</dbReference>
<dbReference type="Proteomes" id="UP000569951">
    <property type="component" value="Unassembled WGS sequence"/>
</dbReference>
<keyword evidence="1" id="KW-0732">Signal</keyword>
<dbReference type="AlphaFoldDB" id="A0A841I1T0"/>
<dbReference type="EMBL" id="JACHHG010000009">
    <property type="protein sequence ID" value="MBB6099016.1"/>
    <property type="molecule type" value="Genomic_DNA"/>
</dbReference>
<reference evidence="2 3" key="1">
    <citation type="submission" date="2020-08" db="EMBL/GenBank/DDBJ databases">
        <title>Genomic Encyclopedia of Type Strains, Phase IV (KMG-IV): sequencing the most valuable type-strain genomes for metagenomic binning, comparative biology and taxonomic classification.</title>
        <authorList>
            <person name="Goeker M."/>
        </authorList>
    </citation>
    <scope>NUCLEOTIDE SEQUENCE [LARGE SCALE GENOMIC DNA]</scope>
    <source>
        <strain evidence="2 3">DSM 21458</strain>
    </source>
</reference>
<comment type="caution">
    <text evidence="2">The sequence shown here is derived from an EMBL/GenBank/DDBJ whole genome shotgun (WGS) entry which is preliminary data.</text>
</comment>